<keyword evidence="3" id="KW-1185">Reference proteome</keyword>
<feature type="non-terminal residue" evidence="2">
    <location>
        <position position="1"/>
    </location>
</feature>
<dbReference type="AlphaFoldDB" id="A0A7J6S1M2"/>
<proteinExistence type="predicted"/>
<evidence type="ECO:0000313" key="3">
    <source>
        <dbReference type="Proteomes" id="UP000553632"/>
    </source>
</evidence>
<feature type="non-terminal residue" evidence="2">
    <location>
        <position position="108"/>
    </location>
</feature>
<reference evidence="2 3" key="1">
    <citation type="submission" date="2020-04" db="EMBL/GenBank/DDBJ databases">
        <title>Perkinsus olseni comparative genomics.</title>
        <authorList>
            <person name="Bogema D.R."/>
        </authorList>
    </citation>
    <scope>NUCLEOTIDE SEQUENCE [LARGE SCALE GENOMIC DNA]</scope>
    <source>
        <strain evidence="2 3">ATCC PRA-207</strain>
    </source>
</reference>
<feature type="compositionally biased region" description="Gly residues" evidence="1">
    <location>
        <begin position="77"/>
        <end position="87"/>
    </location>
</feature>
<name>A0A7J6S1M2_PEROL</name>
<evidence type="ECO:0000313" key="2">
    <source>
        <dbReference type="EMBL" id="KAF4726402.1"/>
    </source>
</evidence>
<gene>
    <name evidence="2" type="ORF">FOZ63_009692</name>
</gene>
<protein>
    <submittedName>
        <fullName evidence="2">Uncharacterized protein</fullName>
    </submittedName>
</protein>
<comment type="caution">
    <text evidence="2">The sequence shown here is derived from an EMBL/GenBank/DDBJ whole genome shotgun (WGS) entry which is preliminary data.</text>
</comment>
<accession>A0A7J6S1M2</accession>
<evidence type="ECO:0000256" key="1">
    <source>
        <dbReference type="SAM" id="MobiDB-lite"/>
    </source>
</evidence>
<feature type="region of interest" description="Disordered" evidence="1">
    <location>
        <begin position="76"/>
        <end position="108"/>
    </location>
</feature>
<sequence>LFPHMRDSEMTVTHSHVDGPISLSPGDRLDRVLYLLQEMMACSATACSDKGQNSLAAGSLHKVEFFPDCEVERNSGEGFGVGEGETGGSSRRRGAHPVTMSSAVVLGG</sequence>
<dbReference type="Proteomes" id="UP000553632">
    <property type="component" value="Unassembled WGS sequence"/>
</dbReference>
<organism evidence="2 3">
    <name type="scientific">Perkinsus olseni</name>
    <name type="common">Perkinsus atlanticus</name>
    <dbReference type="NCBI Taxonomy" id="32597"/>
    <lineage>
        <taxon>Eukaryota</taxon>
        <taxon>Sar</taxon>
        <taxon>Alveolata</taxon>
        <taxon>Perkinsozoa</taxon>
        <taxon>Perkinsea</taxon>
        <taxon>Perkinsida</taxon>
        <taxon>Perkinsidae</taxon>
        <taxon>Perkinsus</taxon>
    </lineage>
</organism>
<dbReference type="EMBL" id="JABANO010021692">
    <property type="protein sequence ID" value="KAF4726402.1"/>
    <property type="molecule type" value="Genomic_DNA"/>
</dbReference>